<evidence type="ECO:0000313" key="3">
    <source>
        <dbReference type="Proteomes" id="UP001221898"/>
    </source>
</evidence>
<feature type="region of interest" description="Disordered" evidence="1">
    <location>
        <begin position="1"/>
        <end position="69"/>
    </location>
</feature>
<proteinExistence type="predicted"/>
<gene>
    <name evidence="2" type="ORF">AAFF_G00322260</name>
</gene>
<reference evidence="2" key="1">
    <citation type="journal article" date="2023" name="Science">
        <title>Genome structures resolve the early diversification of teleost fishes.</title>
        <authorList>
            <person name="Parey E."/>
            <person name="Louis A."/>
            <person name="Montfort J."/>
            <person name="Bouchez O."/>
            <person name="Roques C."/>
            <person name="Iampietro C."/>
            <person name="Lluch J."/>
            <person name="Castinel A."/>
            <person name="Donnadieu C."/>
            <person name="Desvignes T."/>
            <person name="Floi Bucao C."/>
            <person name="Jouanno E."/>
            <person name="Wen M."/>
            <person name="Mejri S."/>
            <person name="Dirks R."/>
            <person name="Jansen H."/>
            <person name="Henkel C."/>
            <person name="Chen W.J."/>
            <person name="Zahm M."/>
            <person name="Cabau C."/>
            <person name="Klopp C."/>
            <person name="Thompson A.W."/>
            <person name="Robinson-Rechavi M."/>
            <person name="Braasch I."/>
            <person name="Lecointre G."/>
            <person name="Bobe J."/>
            <person name="Postlethwait J.H."/>
            <person name="Berthelot C."/>
            <person name="Roest Crollius H."/>
            <person name="Guiguen Y."/>
        </authorList>
    </citation>
    <scope>NUCLEOTIDE SEQUENCE</scope>
    <source>
        <strain evidence="2">NC1722</strain>
    </source>
</reference>
<dbReference type="GO" id="GO:0007283">
    <property type="term" value="P:spermatogenesis"/>
    <property type="evidence" value="ECO:0007669"/>
    <property type="project" value="TreeGrafter"/>
</dbReference>
<evidence type="ECO:0000256" key="1">
    <source>
        <dbReference type="SAM" id="MobiDB-lite"/>
    </source>
</evidence>
<comment type="caution">
    <text evidence="2">The sequence shown here is derived from an EMBL/GenBank/DDBJ whole genome shotgun (WGS) entry which is preliminary data.</text>
</comment>
<accession>A0AAD7SMM4</accession>
<organism evidence="2 3">
    <name type="scientific">Aldrovandia affinis</name>
    <dbReference type="NCBI Taxonomy" id="143900"/>
    <lineage>
        <taxon>Eukaryota</taxon>
        <taxon>Metazoa</taxon>
        <taxon>Chordata</taxon>
        <taxon>Craniata</taxon>
        <taxon>Vertebrata</taxon>
        <taxon>Euteleostomi</taxon>
        <taxon>Actinopterygii</taxon>
        <taxon>Neopterygii</taxon>
        <taxon>Teleostei</taxon>
        <taxon>Notacanthiformes</taxon>
        <taxon>Halosauridae</taxon>
        <taxon>Aldrovandia</taxon>
    </lineage>
</organism>
<dbReference type="PANTHER" id="PTHR23035:SF1">
    <property type="entry name" value="CILIA- AND FLAGELLA-ASSOCIATED PROTEIN 97"/>
    <property type="match status" value="1"/>
</dbReference>
<dbReference type="Proteomes" id="UP001221898">
    <property type="component" value="Unassembled WGS sequence"/>
</dbReference>
<sequence length="141" mass="16500">MPKTKEQKGEMDPFFDCKEENSRQDDNEKTEEPKPESEGKRSRRQPQPCNTSTRLYHSALNRKREAERIDRENQALVKRLYTTKPSRGMGRDEQLKDYDRQASYRGLPAPGPSNLTPSTEDHFKLIQKTHQSQTKLSTFMQ</sequence>
<protein>
    <recommendedName>
        <fullName evidence="4">Cilia- and flagella-associated protein 97</fullName>
    </recommendedName>
</protein>
<evidence type="ECO:0008006" key="4">
    <source>
        <dbReference type="Google" id="ProtNLM"/>
    </source>
</evidence>
<dbReference type="PANTHER" id="PTHR23035">
    <property type="entry name" value="CILIA- AND FLAGELLA-ASSOCIATED PROTEIN 97-RELATED"/>
    <property type="match status" value="1"/>
</dbReference>
<keyword evidence="3" id="KW-1185">Reference proteome</keyword>
<feature type="compositionally biased region" description="Polar residues" evidence="1">
    <location>
        <begin position="45"/>
        <end position="55"/>
    </location>
</feature>
<dbReference type="AlphaFoldDB" id="A0AAD7SMM4"/>
<dbReference type="EMBL" id="JAINUG010000049">
    <property type="protein sequence ID" value="KAJ8405235.1"/>
    <property type="molecule type" value="Genomic_DNA"/>
</dbReference>
<evidence type="ECO:0000313" key="2">
    <source>
        <dbReference type="EMBL" id="KAJ8405235.1"/>
    </source>
</evidence>
<dbReference type="InterPro" id="IPR038791">
    <property type="entry name" value="Cfap97/Hemingway"/>
</dbReference>
<feature type="compositionally biased region" description="Basic and acidic residues" evidence="1">
    <location>
        <begin position="1"/>
        <end position="40"/>
    </location>
</feature>
<name>A0AAD7SMM4_9TELE</name>